<accession>A0A4Y2Q302</accession>
<name>A0A4Y2Q302_ARAVE</name>
<dbReference type="Proteomes" id="UP000499080">
    <property type="component" value="Unassembled WGS sequence"/>
</dbReference>
<organism evidence="3 4">
    <name type="scientific">Araneus ventricosus</name>
    <name type="common">Orbweaver spider</name>
    <name type="synonym">Epeira ventricosa</name>
    <dbReference type="NCBI Taxonomy" id="182803"/>
    <lineage>
        <taxon>Eukaryota</taxon>
        <taxon>Metazoa</taxon>
        <taxon>Ecdysozoa</taxon>
        <taxon>Arthropoda</taxon>
        <taxon>Chelicerata</taxon>
        <taxon>Arachnida</taxon>
        <taxon>Araneae</taxon>
        <taxon>Araneomorphae</taxon>
        <taxon>Entelegynae</taxon>
        <taxon>Araneoidea</taxon>
        <taxon>Araneidae</taxon>
        <taxon>Araneus</taxon>
    </lineage>
</organism>
<sequence length="95" mass="10876">MAVFFLFFVLAFENDAHTADKTPKRVKTFKHTPKTFTRLSASGFLYLFRQDVKSYRIISKVPNSSVLSRDRTKIQEDSRTFILSPNGRQGQGESA</sequence>
<dbReference type="AlphaFoldDB" id="A0A4Y2Q302"/>
<evidence type="ECO:0000313" key="3">
    <source>
        <dbReference type="EMBL" id="GBN57784.1"/>
    </source>
</evidence>
<evidence type="ECO:0000313" key="2">
    <source>
        <dbReference type="EMBL" id="GBN57774.1"/>
    </source>
</evidence>
<feature type="signal peptide" evidence="1">
    <location>
        <begin position="1"/>
        <end position="18"/>
    </location>
</feature>
<reference evidence="3 4" key="1">
    <citation type="journal article" date="2019" name="Sci. Rep.">
        <title>Orb-weaving spider Araneus ventricosus genome elucidates the spidroin gene catalogue.</title>
        <authorList>
            <person name="Kono N."/>
            <person name="Nakamura H."/>
            <person name="Ohtoshi R."/>
            <person name="Moran D.A.P."/>
            <person name="Shinohara A."/>
            <person name="Yoshida Y."/>
            <person name="Fujiwara M."/>
            <person name="Mori M."/>
            <person name="Tomita M."/>
            <person name="Arakawa K."/>
        </authorList>
    </citation>
    <scope>NUCLEOTIDE SEQUENCE [LARGE SCALE GENOMIC DNA]</scope>
</reference>
<feature type="chain" id="PRO_5036362141" evidence="1">
    <location>
        <begin position="19"/>
        <end position="95"/>
    </location>
</feature>
<keyword evidence="4" id="KW-1185">Reference proteome</keyword>
<comment type="caution">
    <text evidence="3">The sequence shown here is derived from an EMBL/GenBank/DDBJ whole genome shotgun (WGS) entry which is preliminary data.</text>
</comment>
<evidence type="ECO:0000256" key="1">
    <source>
        <dbReference type="SAM" id="SignalP"/>
    </source>
</evidence>
<dbReference type="EMBL" id="BGPR01012813">
    <property type="protein sequence ID" value="GBN57784.1"/>
    <property type="molecule type" value="Genomic_DNA"/>
</dbReference>
<keyword evidence="1" id="KW-0732">Signal</keyword>
<dbReference type="EMBL" id="BGPR01012811">
    <property type="protein sequence ID" value="GBN57774.1"/>
    <property type="molecule type" value="Genomic_DNA"/>
</dbReference>
<proteinExistence type="predicted"/>
<protein>
    <submittedName>
        <fullName evidence="3">Uncharacterized protein</fullName>
    </submittedName>
</protein>
<gene>
    <name evidence="3" type="ORF">AVEN_154860_1</name>
    <name evidence="2" type="ORF">AVEN_165495_1</name>
</gene>
<evidence type="ECO:0000313" key="4">
    <source>
        <dbReference type="Proteomes" id="UP000499080"/>
    </source>
</evidence>